<accession>A0AAN9N6J6</accession>
<dbReference type="PANTHER" id="PTHR46836:SF8">
    <property type="entry name" value="AFADIN"/>
    <property type="match status" value="1"/>
</dbReference>
<evidence type="ECO:0000256" key="1">
    <source>
        <dbReference type="SAM" id="MobiDB-lite"/>
    </source>
</evidence>
<gene>
    <name evidence="2" type="ORF">VNO80_13618</name>
</gene>
<dbReference type="AlphaFoldDB" id="A0AAN9N6J6"/>
<dbReference type="EMBL" id="JAYMYR010000005">
    <property type="protein sequence ID" value="KAK7364873.1"/>
    <property type="molecule type" value="Genomic_DNA"/>
</dbReference>
<evidence type="ECO:0000313" key="3">
    <source>
        <dbReference type="Proteomes" id="UP001374584"/>
    </source>
</evidence>
<dbReference type="PANTHER" id="PTHR46836">
    <property type="entry name" value="AFADIN"/>
    <property type="match status" value="1"/>
</dbReference>
<evidence type="ECO:0000313" key="2">
    <source>
        <dbReference type="EMBL" id="KAK7364873.1"/>
    </source>
</evidence>
<organism evidence="2 3">
    <name type="scientific">Phaseolus coccineus</name>
    <name type="common">Scarlet runner bean</name>
    <name type="synonym">Phaseolus multiflorus</name>
    <dbReference type="NCBI Taxonomy" id="3886"/>
    <lineage>
        <taxon>Eukaryota</taxon>
        <taxon>Viridiplantae</taxon>
        <taxon>Streptophyta</taxon>
        <taxon>Embryophyta</taxon>
        <taxon>Tracheophyta</taxon>
        <taxon>Spermatophyta</taxon>
        <taxon>Magnoliopsida</taxon>
        <taxon>eudicotyledons</taxon>
        <taxon>Gunneridae</taxon>
        <taxon>Pentapetalae</taxon>
        <taxon>rosids</taxon>
        <taxon>fabids</taxon>
        <taxon>Fabales</taxon>
        <taxon>Fabaceae</taxon>
        <taxon>Papilionoideae</taxon>
        <taxon>50 kb inversion clade</taxon>
        <taxon>NPAAA clade</taxon>
        <taxon>indigoferoid/millettioid clade</taxon>
        <taxon>Phaseoleae</taxon>
        <taxon>Phaseolus</taxon>
    </lineage>
</organism>
<proteinExistence type="predicted"/>
<name>A0AAN9N6J6_PHACN</name>
<dbReference type="Proteomes" id="UP001374584">
    <property type="component" value="Unassembled WGS sequence"/>
</dbReference>
<sequence>MKKLLAEELSKEIKPKRKASGVIRRLKGLDGFPLQLLANKHHKHVSENNMKGTTPTMKTRSTGKLYNGRTSRRSLKNQQEFKDVFEVFEISNIESRRYSSQGSVKLKITDDQMSFVEQKFKDAKLSATY</sequence>
<feature type="compositionally biased region" description="Polar residues" evidence="1">
    <location>
        <begin position="47"/>
        <end position="64"/>
    </location>
</feature>
<comment type="caution">
    <text evidence="2">The sequence shown here is derived from an EMBL/GenBank/DDBJ whole genome shotgun (WGS) entry which is preliminary data.</text>
</comment>
<feature type="region of interest" description="Disordered" evidence="1">
    <location>
        <begin position="40"/>
        <end position="73"/>
    </location>
</feature>
<keyword evidence="3" id="KW-1185">Reference proteome</keyword>
<protein>
    <submittedName>
        <fullName evidence="2">Uncharacterized protein</fullName>
    </submittedName>
</protein>
<reference evidence="2 3" key="1">
    <citation type="submission" date="2024-01" db="EMBL/GenBank/DDBJ databases">
        <title>The genomes of 5 underutilized Papilionoideae crops provide insights into root nodulation and disease resistanc.</title>
        <authorList>
            <person name="Jiang F."/>
        </authorList>
    </citation>
    <scope>NUCLEOTIDE SEQUENCE [LARGE SCALE GENOMIC DNA]</scope>
    <source>
        <strain evidence="2">JINMINGXINNONG_FW02</strain>
        <tissue evidence="2">Leaves</tissue>
    </source>
</reference>